<gene>
    <name evidence="7" type="ORF">F0L74_20385</name>
</gene>
<evidence type="ECO:0000313" key="7">
    <source>
        <dbReference type="EMBL" id="KAA2238584.1"/>
    </source>
</evidence>
<dbReference type="InterPro" id="IPR022385">
    <property type="entry name" value="Rhs_assc_core"/>
</dbReference>
<dbReference type="Gene3D" id="2.180.10.10">
    <property type="entry name" value="RHS repeat-associated core"/>
    <property type="match status" value="1"/>
</dbReference>
<evidence type="ECO:0000256" key="3">
    <source>
        <dbReference type="ARBA" id="ARBA00023026"/>
    </source>
</evidence>
<dbReference type="InterPro" id="IPR022045">
    <property type="entry name" value="TcdB_toxin_mid/N"/>
</dbReference>
<dbReference type="SUPFAM" id="SSF69318">
    <property type="entry name" value="Integrin alpha N-terminal domain"/>
    <property type="match status" value="1"/>
</dbReference>
<keyword evidence="3" id="KW-0843">Virulence</keyword>
<evidence type="ECO:0000256" key="2">
    <source>
        <dbReference type="ARBA" id="ARBA00022525"/>
    </source>
</evidence>
<dbReference type="PANTHER" id="PTHR32305:SF15">
    <property type="entry name" value="PROTEIN RHSA-RELATED"/>
    <property type="match status" value="1"/>
</dbReference>
<dbReference type="Pfam" id="PF12255">
    <property type="entry name" value="TcdB_toxin_midC"/>
    <property type="match status" value="1"/>
</dbReference>
<comment type="subcellular location">
    <subcellularLocation>
        <location evidence="1">Secreted</location>
    </subcellularLocation>
</comment>
<dbReference type="Pfam" id="PF03534">
    <property type="entry name" value="SpvB"/>
    <property type="match status" value="1"/>
</dbReference>
<evidence type="ECO:0000256" key="4">
    <source>
        <dbReference type="SAM" id="MobiDB-lite"/>
    </source>
</evidence>
<reference evidence="7 8" key="1">
    <citation type="submission" date="2019-09" db="EMBL/GenBank/DDBJ databases">
        <title>Chitinophaga ginsengihumi sp. nov., isolated from soil of ginseng rhizosphere.</title>
        <authorList>
            <person name="Lee J."/>
        </authorList>
    </citation>
    <scope>NUCLEOTIDE SEQUENCE [LARGE SCALE GENOMIC DNA]</scope>
    <source>
        <strain evidence="7 8">BN140078</strain>
    </source>
</reference>
<dbReference type="EMBL" id="VUOC01000004">
    <property type="protein sequence ID" value="KAA2238584.1"/>
    <property type="molecule type" value="Genomic_DNA"/>
</dbReference>
<dbReference type="NCBIfam" id="TIGR03696">
    <property type="entry name" value="Rhs_assc_core"/>
    <property type="match status" value="1"/>
</dbReference>
<reference evidence="7 8" key="2">
    <citation type="submission" date="2019-09" db="EMBL/GenBank/DDBJ databases">
        <authorList>
            <person name="Jin C."/>
        </authorList>
    </citation>
    <scope>NUCLEOTIDE SEQUENCE [LARGE SCALE GENOMIC DNA]</scope>
    <source>
        <strain evidence="7 8">BN140078</strain>
    </source>
</reference>
<accession>A0A5B2VI28</accession>
<evidence type="ECO:0000256" key="1">
    <source>
        <dbReference type="ARBA" id="ARBA00004613"/>
    </source>
</evidence>
<protein>
    <recommendedName>
        <fullName evidence="9">RHS repeat-associated protein</fullName>
    </recommendedName>
</protein>
<evidence type="ECO:0000313" key="8">
    <source>
        <dbReference type="Proteomes" id="UP000324611"/>
    </source>
</evidence>
<feature type="domain" description="Insecticide toxin TcdB middle/N-terminal" evidence="6">
    <location>
        <begin position="647"/>
        <end position="782"/>
    </location>
</feature>
<keyword evidence="8" id="KW-1185">Reference proteome</keyword>
<feature type="region of interest" description="Disordered" evidence="4">
    <location>
        <begin position="2269"/>
        <end position="2289"/>
    </location>
</feature>
<dbReference type="InterPro" id="IPR003284">
    <property type="entry name" value="Sal_SpvB"/>
</dbReference>
<dbReference type="InterPro" id="IPR028994">
    <property type="entry name" value="Integrin_alpha_N"/>
</dbReference>
<dbReference type="InterPro" id="IPR022044">
    <property type="entry name" value="TcdB_toxin_mid/C"/>
</dbReference>
<dbReference type="RefSeq" id="WP_149839763.1">
    <property type="nucleotide sequence ID" value="NZ_VUOC01000004.1"/>
</dbReference>
<evidence type="ECO:0000259" key="6">
    <source>
        <dbReference type="Pfam" id="PF12256"/>
    </source>
</evidence>
<dbReference type="GO" id="GO:0005576">
    <property type="term" value="C:extracellular region"/>
    <property type="evidence" value="ECO:0007669"/>
    <property type="project" value="UniProtKB-SubCell"/>
</dbReference>
<dbReference type="Proteomes" id="UP000324611">
    <property type="component" value="Unassembled WGS sequence"/>
</dbReference>
<feature type="domain" description="Insecticide toxin TcdB middle/C-terminal" evidence="5">
    <location>
        <begin position="861"/>
        <end position="969"/>
    </location>
</feature>
<comment type="caution">
    <text evidence="7">The sequence shown here is derived from an EMBL/GenBank/DDBJ whole genome shotgun (WGS) entry which is preliminary data.</text>
</comment>
<dbReference type="GO" id="GO:0005737">
    <property type="term" value="C:cytoplasm"/>
    <property type="evidence" value="ECO:0007669"/>
    <property type="project" value="InterPro"/>
</dbReference>
<sequence length="2515" mass="278827">MTSKVDSSRIAAPKVTMPAGGGALRGISEPFKAQAFTGSGAFSIPFPLPDARGFSPTINLTYSSGAGNGLFGLGFSLSFDSVVRKTSTGIPHYDHTDVFILGSAGDLLEKYDHTENGWVRSAYTYTDSDTTWNITAWRPRLEAAFAIIEHWVDAATLLSHWKVVTADNKTSLYGISSNGRIYDPQRPQQIFEWLIECSYDAYGNKILYNYKPGDTTGIPGTSYNTGRDFSSQRYPDTIRYGNYTTQEDDTTQEHFAFELIFDYGQLNKDDPDAPPSAWTARPDPFSTYKSGFEIRTARLCQGIYLRHHFTLENEGQPFTTTALLPEYDLSGLSGFAMIKQVINRGYKTRPGQPLWIADTPPTVLSYQDFTPLAAAWQLLEADAPGYLDANGFIPVDLEGIGMDGLLYSTPAFTAYLAPLGNGKYAPMRVLQDFPVFRDLQTAPVSLTSLEGNSVLDLVVNNGGINGYFENGGLNDWLPFRPFNSFPVEYLSPEKETTDLSGAGRHDLLFADNRQLKFYPSYGKAGFGAAAVAYTPARFPPTGPAGQEQLTGFADFLGDGLSHRFRLCNGSLTVWPCLGHGHFGDAITLANAPLIDGLFDAARLFLIDADGSGATDIVYCYPGYARIWFNQNGNAFSDPVDLPFPASYSNITSITAGDVSGYGTASLIFTTADPELKHFYYDFSNKKKPYLLQSVDNGTGGLSALTYTTSVLELLRDKQAGYHWATRLPMPVSVVSETTATDQLTGAIYTQRFRYHDGYFDPVEREFRGFGFVETWDTDTFASFQAAAATDAKRARLLEEQLWAPPVYTRTWFITGAYEQTPEICAQYQTQFYKGDTQQWTIPAFELDAPLHQQDAAAIRQAYAAMAGTPVRTEVYADDDTALAHEPYTVSMSTLLVSLVQPRINSRYCSLMTTTVNALNYTYDRNPADPLIGQHLTLATDQYGNPLLSTDISFPRRNVPGAIIYPEQQQWRILISDAAYINTISTTGYPADTWQHIGLNWQTRTYETGGITTPDNAPFTRADLLQQVLAALQNPVVPTAAPPLQPWSRLLSWDRSVYWNNDGTTTLAYGETNALSLLHHQETAALSPDQVTRSFGDKVGNTILANDCGYVFEDGYWWNYGLMQSYNWSSRQFYQPSVTRPAIATIYTQEVLDDSGFNGNTTVSYDPYYLSVIQTAEFITAEITVSTYFQYDYHVMQPWRNIDANQTVSELLYDPLGQVIVSTVYGEINGQKAGDLPLDQYVLQPNATFNDIIANPAKYLQGATIFYYYDLAAWLLRNQPVNAISLTRNLHVQALGLTGNEPLIPISIAYSNGLGGLMQSKDKTTPGTAPGDRWLVSGYTVYNNKGMPVEQYEPYFSDTPDFEDQQEIIDQELIPPPTVTFYDPMDRVIRLNSPKGFFSKTVYGSWETNAWDFNDTMPDSTYYQWFLANYPQDPAPWQVAELNALNAALPCYNTPETSVLDNQGNTIRTITRNLGAITSTAIPESVAAPMTQQDTWNALLNAGYLAKKQTEDTAAWVTPAFQPYQPGFHQHFLTQFPDNGARLEDYLTQTCLTAMAVYDLQGQQLSNTDPRLFLAMVRENTPYFNFRSEYAMDGQVLQSDSADAGLRWSLQNIAGNAAVSWDSRGFVSQNKYDNLQRPLGMYVSGGDQSTPLANWVQRMVYGETAPNAAGLNLVGKPWKEYDDAGLTVINSYGLAGKPLQVNTYLRPDYKTTANWTAQAQQDIINEPVFTRSTACNVTGQVIWETQPDGSQLAYEYNINSALQASKQKIANPAVTADPQWQTVISNIEYNAAGQRLSAINGNGVITRHAYDPLTQLLRRTYATSNITGQPEVLQDVGYTYDPVGHTITATNNNAETVFNNNQQIDPVSTYTYDPLYRIISATGRTLPGLRQNTTGSTTDLQNLENYTQLFAYDLGNNLVLKRQVATSASWSQVMTIAAGSNRLNTMYAGNAASQPSFTYDANGNMLVLQPGSTAQISWNYANYMAAVVNISRNVTNPQTGENMALDDAEYYQYDINGNRVRKITEQMANGGTQILYTEKIYLGSYQRQRSWTAPVNTTTSTPITPDSEKHTLVVNDGDAAVLITHLWTIPPPIQTVIAAGDVCYRYQLCDPLNSVRIEVNEAAGLFTYEEYYVYGGTAYMLSRNQLDADTKELRFCGKERDNTTGLYYYGARYYADWLARWMSPDPAGPVDGFNLYEYAGGNPVNYNDPTGMNRTRVQPPRAVKTQLKNVARTAAKSGKGRKAPKAAKLTLGRAPKANRKKVVRKVVTNQSQLTGNAKKERTKPYPSEADPLTAAANKRYVTSTSSGVIALLKVNGLAIQAGENGRAAEHLDFYNIGTSNQRGTKDNPHAEDWATSSLQNNAGSYGKPFTTFLKDIGVPNSSNNTAQGGKNVFSLRINYSPCLGCVNTIKNFKDDMEQELGESIVLRVKFLRPYDLPVTLQDASKDKFQNFKSSVEELEAAGIPVRIQTKQSAQKMAPTEDLTSQGDFGTGTISRLDPVLYKRLMQDWKTKGVNRT</sequence>
<evidence type="ECO:0000259" key="5">
    <source>
        <dbReference type="Pfam" id="PF12255"/>
    </source>
</evidence>
<organism evidence="7 8">
    <name type="scientific">Chitinophaga agrisoli</name>
    <dbReference type="NCBI Taxonomy" id="2607653"/>
    <lineage>
        <taxon>Bacteria</taxon>
        <taxon>Pseudomonadati</taxon>
        <taxon>Bacteroidota</taxon>
        <taxon>Chitinophagia</taxon>
        <taxon>Chitinophagales</taxon>
        <taxon>Chitinophagaceae</taxon>
        <taxon>Chitinophaga</taxon>
    </lineage>
</organism>
<dbReference type="PANTHER" id="PTHR32305">
    <property type="match status" value="1"/>
</dbReference>
<dbReference type="InterPro" id="IPR050708">
    <property type="entry name" value="T6SS_VgrG/RHS"/>
</dbReference>
<evidence type="ECO:0008006" key="9">
    <source>
        <dbReference type="Google" id="ProtNLM"/>
    </source>
</evidence>
<dbReference type="Pfam" id="PF12256">
    <property type="entry name" value="TcdB_toxin_midN"/>
    <property type="match status" value="1"/>
</dbReference>
<proteinExistence type="predicted"/>
<keyword evidence="2" id="KW-0964">Secreted</keyword>
<name>A0A5B2VI28_9BACT</name>